<dbReference type="InterPro" id="IPR001282">
    <property type="entry name" value="G6P_DH"/>
</dbReference>
<evidence type="ECO:0000256" key="2">
    <source>
        <dbReference type="ARBA" id="ARBA00022526"/>
    </source>
</evidence>
<dbReference type="Pfam" id="PF01182">
    <property type="entry name" value="Glucosamine_iso"/>
    <property type="match status" value="1"/>
</dbReference>
<dbReference type="GO" id="GO:0050661">
    <property type="term" value="F:NADP binding"/>
    <property type="evidence" value="ECO:0007669"/>
    <property type="project" value="InterPro"/>
</dbReference>
<gene>
    <name evidence="10" type="ORF">chiPu_0015376</name>
</gene>
<dbReference type="GO" id="GO:0006006">
    <property type="term" value="P:glucose metabolic process"/>
    <property type="evidence" value="ECO:0007669"/>
    <property type="project" value="UniProtKB-KW"/>
</dbReference>
<proteinExistence type="predicted"/>
<evidence type="ECO:0000256" key="5">
    <source>
        <dbReference type="ARBA" id="ARBA00023277"/>
    </source>
</evidence>
<feature type="domain" description="Glucose-6-phosphate dehydrogenase NAD-binding" evidence="7">
    <location>
        <begin position="30"/>
        <end position="212"/>
    </location>
</feature>
<keyword evidence="3" id="KW-0521">NADP</keyword>
<feature type="signal peptide" evidence="6">
    <location>
        <begin position="1"/>
        <end position="21"/>
    </location>
</feature>
<dbReference type="InterPro" id="IPR022674">
    <property type="entry name" value="G6P_DH_NAD-bd"/>
</dbReference>
<feature type="chain" id="PRO_5019273885" description="GDH/6PGL endoplasmic bifunctional protein" evidence="6">
    <location>
        <begin position="22"/>
        <end position="703"/>
    </location>
</feature>
<dbReference type="GO" id="GO:0017057">
    <property type="term" value="F:6-phosphogluconolactonase activity"/>
    <property type="evidence" value="ECO:0007669"/>
    <property type="project" value="InterPro"/>
</dbReference>
<evidence type="ECO:0000256" key="4">
    <source>
        <dbReference type="ARBA" id="ARBA00023002"/>
    </source>
</evidence>
<dbReference type="Proteomes" id="UP000287033">
    <property type="component" value="Unassembled WGS sequence"/>
</dbReference>
<dbReference type="GO" id="GO:0009051">
    <property type="term" value="P:pentose-phosphate shunt, oxidative branch"/>
    <property type="evidence" value="ECO:0007669"/>
    <property type="project" value="TreeGrafter"/>
</dbReference>
<dbReference type="GO" id="GO:0005783">
    <property type="term" value="C:endoplasmic reticulum"/>
    <property type="evidence" value="ECO:0007669"/>
    <property type="project" value="TreeGrafter"/>
</dbReference>
<dbReference type="SUPFAM" id="SSF55347">
    <property type="entry name" value="Glyceraldehyde-3-phosphate dehydrogenase-like, C-terminal domain"/>
    <property type="match status" value="1"/>
</dbReference>
<dbReference type="EMBL" id="BEZZ01000901">
    <property type="protein sequence ID" value="GCC36876.1"/>
    <property type="molecule type" value="Genomic_DNA"/>
</dbReference>
<dbReference type="CDD" id="cd01400">
    <property type="entry name" value="6PGL"/>
    <property type="match status" value="1"/>
</dbReference>
<comment type="caution">
    <text evidence="10">The sequence shown here is derived from an EMBL/GenBank/DDBJ whole genome shotgun (WGS) entry which is preliminary data.</text>
</comment>
<dbReference type="PANTHER" id="PTHR23429">
    <property type="entry name" value="GLUCOSE-6-PHOSPHATE 1-DEHYDROGENASE G6PD"/>
    <property type="match status" value="1"/>
</dbReference>
<dbReference type="OrthoDB" id="60984at2759"/>
<evidence type="ECO:0000256" key="3">
    <source>
        <dbReference type="ARBA" id="ARBA00022857"/>
    </source>
</evidence>
<dbReference type="PROSITE" id="PS00069">
    <property type="entry name" value="G6P_DEHYDROGENASE"/>
    <property type="match status" value="1"/>
</dbReference>
<reference evidence="10 11" key="1">
    <citation type="journal article" date="2018" name="Nat. Ecol. Evol.">
        <title>Shark genomes provide insights into elasmobranch evolution and the origin of vertebrates.</title>
        <authorList>
            <person name="Hara Y"/>
            <person name="Yamaguchi K"/>
            <person name="Onimaru K"/>
            <person name="Kadota M"/>
            <person name="Koyanagi M"/>
            <person name="Keeley SD"/>
            <person name="Tatsumi K"/>
            <person name="Tanaka K"/>
            <person name="Motone F"/>
            <person name="Kageyama Y"/>
            <person name="Nozu R"/>
            <person name="Adachi N"/>
            <person name="Nishimura O"/>
            <person name="Nakagawa R"/>
            <person name="Tanegashima C"/>
            <person name="Kiyatake I"/>
            <person name="Matsumoto R"/>
            <person name="Murakumo K"/>
            <person name="Nishida K"/>
            <person name="Terakita A"/>
            <person name="Kuratani S"/>
            <person name="Sato K"/>
            <person name="Hyodo S Kuraku.S."/>
        </authorList>
    </citation>
    <scope>NUCLEOTIDE SEQUENCE [LARGE SCALE GENOMIC DNA]</scope>
</reference>
<keyword evidence="4" id="KW-0560">Oxidoreductase</keyword>
<dbReference type="SUPFAM" id="SSF100950">
    <property type="entry name" value="NagB/RpiA/CoA transferase-like"/>
    <property type="match status" value="1"/>
</dbReference>
<evidence type="ECO:0000313" key="10">
    <source>
        <dbReference type="EMBL" id="GCC36876.1"/>
    </source>
</evidence>
<dbReference type="InterPro" id="IPR005900">
    <property type="entry name" value="6-phosphogluconolactonase_DevB"/>
</dbReference>
<dbReference type="PANTHER" id="PTHR23429:SF7">
    <property type="entry name" value="GDH_6PGL ENDOPLASMIC BIFUNCTIONAL PROTEIN"/>
    <property type="match status" value="1"/>
</dbReference>
<dbReference type="InterPro" id="IPR006148">
    <property type="entry name" value="Glc/Gal-6P_isomerase"/>
</dbReference>
<evidence type="ECO:0000259" key="7">
    <source>
        <dbReference type="Pfam" id="PF00479"/>
    </source>
</evidence>
<evidence type="ECO:0000259" key="9">
    <source>
        <dbReference type="Pfam" id="PF02781"/>
    </source>
</evidence>
<sequence length="703" mass="79445">MISTRVVYGLLLCGLLHVLSAESKSHISVVLVGATGDLAKKYLWQGLFQSYSKQVGGTHSLSFYGGTRLSSSEASPVMYEILKGLSCLPNVPSVKCALLKDQFLKLTQYHRLDTHQDYSALNKKIKEVLDQEGLREEGRLFYLSVPAFAYADIATKINATCRPQEGSWLRVVLEKPFGHDLHSAQQLAEELRKVLREEEMYRIDHYLGKQAIAHILPFRHDNQHSLNPIWNQHHIERVEIVMKETVDSKGVAIFLDNPQWDNVPFLLTAGKALDERVGYTRILFKTKAFCLQNESTRKAEFSQCRQRQIIFYVGHGDLNFPAILVSKNLFKPVMDTSSWKQVTEFPDVQMFGIPLSDYYIYTPVMQKDAYAVLIPQIFQAKRDCFVNTEDLLASWKVWTPLLKEFSNVSPRLYPGGARNGDILDFKVEGKTVSFTRSDPVAIISESPSHQTVSEYKAIASTFRGNTLVSAVTEDLIAKLASYLQQTAQNAVQERGNFHLAVSGGSSPKDLFRRLAAHHYTFPWKRTHFWMVDERCVPLDDPKSNFRSLHDNLLKDLKVPYVNIHPMPVHMNQRLCVEDDRGAGLYANEIEMLVNGTSFDFVLLGVGADGHIASLFPNSQALTLERNLVLFTESPVKPHQRMTLSLRTINKAKHVAVLITGRSKHPIVGSLSKEGEKSEKWPITMVQPSGGELVWFIDHDALFG</sequence>
<dbReference type="SUPFAM" id="SSF51735">
    <property type="entry name" value="NAD(P)-binding Rossmann-fold domains"/>
    <property type="match status" value="1"/>
</dbReference>
<keyword evidence="6" id="KW-0732">Signal</keyword>
<dbReference type="InterPro" id="IPR037171">
    <property type="entry name" value="NagB/RpiA_transferase-like"/>
</dbReference>
<organism evidence="10 11">
    <name type="scientific">Chiloscyllium punctatum</name>
    <name type="common">Brownbanded bambooshark</name>
    <name type="synonym">Hemiscyllium punctatum</name>
    <dbReference type="NCBI Taxonomy" id="137246"/>
    <lineage>
        <taxon>Eukaryota</taxon>
        <taxon>Metazoa</taxon>
        <taxon>Chordata</taxon>
        <taxon>Craniata</taxon>
        <taxon>Vertebrata</taxon>
        <taxon>Chondrichthyes</taxon>
        <taxon>Elasmobranchii</taxon>
        <taxon>Galeomorphii</taxon>
        <taxon>Galeoidea</taxon>
        <taxon>Orectolobiformes</taxon>
        <taxon>Hemiscylliidae</taxon>
        <taxon>Chiloscyllium</taxon>
    </lineage>
</organism>
<dbReference type="GO" id="GO:0004345">
    <property type="term" value="F:glucose-6-phosphate dehydrogenase activity"/>
    <property type="evidence" value="ECO:0007669"/>
    <property type="project" value="InterPro"/>
</dbReference>
<evidence type="ECO:0000313" key="11">
    <source>
        <dbReference type="Proteomes" id="UP000287033"/>
    </source>
</evidence>
<dbReference type="NCBIfam" id="TIGR01198">
    <property type="entry name" value="pgl"/>
    <property type="match status" value="1"/>
</dbReference>
<comment type="pathway">
    <text evidence="1">Carbohydrate degradation; pentose phosphate pathway.</text>
</comment>
<dbReference type="InterPro" id="IPR036291">
    <property type="entry name" value="NAD(P)-bd_dom_sf"/>
</dbReference>
<feature type="domain" description="Glucose-6-phosphate dehydrogenase C-terminal" evidence="9">
    <location>
        <begin position="252"/>
        <end position="422"/>
    </location>
</feature>
<dbReference type="STRING" id="137246.A0A401T2I5"/>
<dbReference type="InterPro" id="IPR019796">
    <property type="entry name" value="G6P_DH_AS"/>
</dbReference>
<accession>A0A401T2I5</accession>
<evidence type="ECO:0000259" key="8">
    <source>
        <dbReference type="Pfam" id="PF01182"/>
    </source>
</evidence>
<keyword evidence="11" id="KW-1185">Reference proteome</keyword>
<evidence type="ECO:0000256" key="6">
    <source>
        <dbReference type="SAM" id="SignalP"/>
    </source>
</evidence>
<evidence type="ECO:0000256" key="1">
    <source>
        <dbReference type="ARBA" id="ARBA00004959"/>
    </source>
</evidence>
<dbReference type="Pfam" id="PF00479">
    <property type="entry name" value="G6PD_N"/>
    <property type="match status" value="1"/>
</dbReference>
<dbReference type="UniPathway" id="UPA00115"/>
<feature type="domain" description="Glucosamine/galactosamine-6-phosphate isomerase" evidence="8">
    <location>
        <begin position="473"/>
        <end position="694"/>
    </location>
</feature>
<dbReference type="AlphaFoldDB" id="A0A401T2I5"/>
<evidence type="ECO:0008006" key="12">
    <source>
        <dbReference type="Google" id="ProtNLM"/>
    </source>
</evidence>
<dbReference type="Gene3D" id="3.40.50.1360">
    <property type="match status" value="1"/>
</dbReference>
<dbReference type="Pfam" id="PF02781">
    <property type="entry name" value="G6PD_C"/>
    <property type="match status" value="1"/>
</dbReference>
<dbReference type="PRINTS" id="PR00079">
    <property type="entry name" value="G6PDHDRGNASE"/>
</dbReference>
<keyword evidence="2" id="KW-0313">Glucose metabolism</keyword>
<keyword evidence="5" id="KW-0119">Carbohydrate metabolism</keyword>
<protein>
    <recommendedName>
        <fullName evidence="12">GDH/6PGL endoplasmic bifunctional protein</fullName>
    </recommendedName>
</protein>
<dbReference type="Gene3D" id="3.40.50.720">
    <property type="entry name" value="NAD(P)-binding Rossmann-like Domain"/>
    <property type="match status" value="1"/>
</dbReference>
<dbReference type="Gene3D" id="3.30.360.10">
    <property type="entry name" value="Dihydrodipicolinate Reductase, domain 2"/>
    <property type="match status" value="2"/>
</dbReference>
<name>A0A401T2I5_CHIPU</name>
<dbReference type="OMA" id="APNRCAV"/>
<dbReference type="InterPro" id="IPR022675">
    <property type="entry name" value="G6P_DH_C"/>
</dbReference>